<dbReference type="WBParaSite" id="Minc3s01208g21731">
    <property type="protein sequence ID" value="Minc3s01208g21731"/>
    <property type="gene ID" value="Minc3s01208g21731"/>
</dbReference>
<sequence length="57" mass="6603">MVINCSAIMSPRRDDETTICTFEVGNQAICGSILWFSFLQIQFPSLYYPHIELLKNF</sequence>
<organism evidence="1 2">
    <name type="scientific">Meloidogyne incognita</name>
    <name type="common">Southern root-knot nematode worm</name>
    <name type="synonym">Oxyuris incognita</name>
    <dbReference type="NCBI Taxonomy" id="6306"/>
    <lineage>
        <taxon>Eukaryota</taxon>
        <taxon>Metazoa</taxon>
        <taxon>Ecdysozoa</taxon>
        <taxon>Nematoda</taxon>
        <taxon>Chromadorea</taxon>
        <taxon>Rhabditida</taxon>
        <taxon>Tylenchina</taxon>
        <taxon>Tylenchomorpha</taxon>
        <taxon>Tylenchoidea</taxon>
        <taxon>Meloidogynidae</taxon>
        <taxon>Meloidogyninae</taxon>
        <taxon>Meloidogyne</taxon>
        <taxon>Meloidogyne incognita group</taxon>
    </lineage>
</organism>
<dbReference type="Proteomes" id="UP000887563">
    <property type="component" value="Unplaced"/>
</dbReference>
<evidence type="ECO:0000313" key="2">
    <source>
        <dbReference type="WBParaSite" id="Minc3s01208g21731"/>
    </source>
</evidence>
<reference evidence="2" key="1">
    <citation type="submission" date="2022-11" db="UniProtKB">
        <authorList>
            <consortium name="WormBaseParasite"/>
        </authorList>
    </citation>
    <scope>IDENTIFICATION</scope>
</reference>
<evidence type="ECO:0000313" key="1">
    <source>
        <dbReference type="Proteomes" id="UP000887563"/>
    </source>
</evidence>
<accession>A0A914M576</accession>
<proteinExistence type="predicted"/>
<protein>
    <submittedName>
        <fullName evidence="2">Uncharacterized protein</fullName>
    </submittedName>
</protein>
<keyword evidence="1" id="KW-1185">Reference proteome</keyword>
<name>A0A914M576_MELIC</name>
<dbReference type="AlphaFoldDB" id="A0A914M576"/>